<dbReference type="EMBL" id="JBBPBN010002083">
    <property type="protein sequence ID" value="KAK8476755.1"/>
    <property type="molecule type" value="Genomic_DNA"/>
</dbReference>
<reference evidence="2 3" key="1">
    <citation type="journal article" date="2024" name="G3 (Bethesda)">
        <title>Genome assembly of Hibiscus sabdariffa L. provides insights into metabolisms of medicinal natural products.</title>
        <authorList>
            <person name="Kim T."/>
        </authorList>
    </citation>
    <scope>NUCLEOTIDE SEQUENCE [LARGE SCALE GENOMIC DNA]</scope>
    <source>
        <strain evidence="2">TK-2024</strain>
        <tissue evidence="2">Old leaves</tissue>
    </source>
</reference>
<proteinExistence type="predicted"/>
<feature type="compositionally biased region" description="Low complexity" evidence="1">
    <location>
        <begin position="1"/>
        <end position="19"/>
    </location>
</feature>
<name>A0ABR1Z9V9_9ROSI</name>
<organism evidence="2 3">
    <name type="scientific">Hibiscus sabdariffa</name>
    <name type="common">roselle</name>
    <dbReference type="NCBI Taxonomy" id="183260"/>
    <lineage>
        <taxon>Eukaryota</taxon>
        <taxon>Viridiplantae</taxon>
        <taxon>Streptophyta</taxon>
        <taxon>Embryophyta</taxon>
        <taxon>Tracheophyta</taxon>
        <taxon>Spermatophyta</taxon>
        <taxon>Magnoliopsida</taxon>
        <taxon>eudicotyledons</taxon>
        <taxon>Gunneridae</taxon>
        <taxon>Pentapetalae</taxon>
        <taxon>rosids</taxon>
        <taxon>malvids</taxon>
        <taxon>Malvales</taxon>
        <taxon>Malvaceae</taxon>
        <taxon>Malvoideae</taxon>
        <taxon>Hibiscus</taxon>
    </lineage>
</organism>
<sequence>MPSGSSARGFRSGFRRMAGPTSMVSKASDSDPLADLRVESTPELSVTRKLLAADNQSPVKNRFMIIS</sequence>
<keyword evidence="3" id="KW-1185">Reference proteome</keyword>
<evidence type="ECO:0000313" key="2">
    <source>
        <dbReference type="EMBL" id="KAK8476755.1"/>
    </source>
</evidence>
<evidence type="ECO:0000313" key="3">
    <source>
        <dbReference type="Proteomes" id="UP001396334"/>
    </source>
</evidence>
<gene>
    <name evidence="2" type="ORF">V6N11_009888</name>
</gene>
<evidence type="ECO:0000256" key="1">
    <source>
        <dbReference type="SAM" id="MobiDB-lite"/>
    </source>
</evidence>
<comment type="caution">
    <text evidence="2">The sequence shown here is derived from an EMBL/GenBank/DDBJ whole genome shotgun (WGS) entry which is preliminary data.</text>
</comment>
<dbReference type="Proteomes" id="UP001396334">
    <property type="component" value="Unassembled WGS sequence"/>
</dbReference>
<feature type="region of interest" description="Disordered" evidence="1">
    <location>
        <begin position="1"/>
        <end position="35"/>
    </location>
</feature>
<protein>
    <submittedName>
        <fullName evidence="2">Uncharacterized protein</fullName>
    </submittedName>
</protein>
<accession>A0ABR1Z9V9</accession>